<dbReference type="AlphaFoldDB" id="C5C1X3"/>
<dbReference type="EMBL" id="CP001618">
    <property type="protein sequence ID" value="ACQ79591.1"/>
    <property type="molecule type" value="Genomic_DNA"/>
</dbReference>
<accession>C5C1X3</accession>
<evidence type="ECO:0000259" key="2">
    <source>
        <dbReference type="Pfam" id="PF26366"/>
    </source>
</evidence>
<dbReference type="RefSeq" id="WP_015881831.1">
    <property type="nucleotide sequence ID" value="NC_012669.1"/>
</dbReference>
<name>C5C1X3_BEUC1</name>
<evidence type="ECO:0000256" key="1">
    <source>
        <dbReference type="SAM" id="SignalP"/>
    </source>
</evidence>
<protein>
    <recommendedName>
        <fullName evidence="2">DUF8094 domain-containing protein</fullName>
    </recommendedName>
</protein>
<dbReference type="InterPro" id="IPR058407">
    <property type="entry name" value="DUF8094"/>
</dbReference>
<reference evidence="3 4" key="1">
    <citation type="journal article" date="2009" name="Stand. Genomic Sci.">
        <title>Complete genome sequence of Beutenbergia cavernae type strain (HKI 0122).</title>
        <authorList>
            <person name="Land M."/>
            <person name="Pukall R."/>
            <person name="Abt B."/>
            <person name="Goker M."/>
            <person name="Rohde M."/>
            <person name="Glavina Del Rio T."/>
            <person name="Tice H."/>
            <person name="Copeland A."/>
            <person name="Cheng J.F."/>
            <person name="Lucas S."/>
            <person name="Chen F."/>
            <person name="Nolan M."/>
            <person name="Bruce D."/>
            <person name="Goodwin L."/>
            <person name="Pitluck S."/>
            <person name="Ivanova N."/>
            <person name="Mavromatis K."/>
            <person name="Ovchinnikova G."/>
            <person name="Pati A."/>
            <person name="Chen A."/>
            <person name="Palaniappan K."/>
            <person name="Hauser L."/>
            <person name="Chang Y.J."/>
            <person name="Jefferies C.C."/>
            <person name="Saunders E."/>
            <person name="Brettin T."/>
            <person name="Detter J.C."/>
            <person name="Han C."/>
            <person name="Chain P."/>
            <person name="Bristow J."/>
            <person name="Eisen J.A."/>
            <person name="Markowitz V."/>
            <person name="Hugenholtz P."/>
            <person name="Kyrpides N.C."/>
            <person name="Klenk H.P."/>
            <person name="Lapidus A."/>
        </authorList>
    </citation>
    <scope>NUCLEOTIDE SEQUENCE [LARGE SCALE GENOMIC DNA]</scope>
    <source>
        <strain evidence="4">ATCC BAA-8 / DSM 12333 / NBRC 16432</strain>
    </source>
</reference>
<proteinExistence type="predicted"/>
<dbReference type="eggNOG" id="ENOG5032R7D">
    <property type="taxonomic scope" value="Bacteria"/>
</dbReference>
<dbReference type="KEGG" id="bcv:Bcav_1332"/>
<evidence type="ECO:0000313" key="4">
    <source>
        <dbReference type="Proteomes" id="UP000007962"/>
    </source>
</evidence>
<evidence type="ECO:0000313" key="3">
    <source>
        <dbReference type="EMBL" id="ACQ79591.1"/>
    </source>
</evidence>
<gene>
    <name evidence="3" type="ordered locus">Bcav_1332</name>
</gene>
<sequence>MNPRVRRGLAAALTAAALALLGACAQPEPPEVAADPPPEQPLPVLTVDQQNAVLAAVGDAMATADASADADALAPRVAGPAAEMRGASYALQSASDGELVPQPFTSEQQVTVVGATDEWPRAFMAVTVEPEGGTVPLILSLRQNGPRDPYVLLGWSRLLPGVQTPSVAAPTIGSAQLGGDAEGLVLTPIETLEHFADLLWNPESAYADEFGSDPYRPLIQDERDTLAQSVDEAGEVTMGATAGLPLVAFQTADGGAITMGSVESTVELTKTVEGSTLSVGGEIASALGADEVEVASALTATYLQSVTFYIPPAGSEDPVQLIGAERVLMSVTQE</sequence>
<dbReference type="OrthoDB" id="3266092at2"/>
<dbReference type="Pfam" id="PF26366">
    <property type="entry name" value="DUF8094"/>
    <property type="match status" value="1"/>
</dbReference>
<dbReference type="PROSITE" id="PS51257">
    <property type="entry name" value="PROKAR_LIPOPROTEIN"/>
    <property type="match status" value="1"/>
</dbReference>
<feature type="domain" description="DUF8094" evidence="2">
    <location>
        <begin position="42"/>
        <end position="329"/>
    </location>
</feature>
<dbReference type="Proteomes" id="UP000007962">
    <property type="component" value="Chromosome"/>
</dbReference>
<feature type="signal peptide" evidence="1">
    <location>
        <begin position="1"/>
        <end position="25"/>
    </location>
</feature>
<keyword evidence="1" id="KW-0732">Signal</keyword>
<dbReference type="HOGENOM" id="CLU_066817_1_0_11"/>
<organism evidence="3 4">
    <name type="scientific">Beutenbergia cavernae (strain ATCC BAA-8 / DSM 12333 / CCUG 43141 / JCM 11478 / NBRC 16432 / NCIMB 13614 / HKI 0122)</name>
    <dbReference type="NCBI Taxonomy" id="471853"/>
    <lineage>
        <taxon>Bacteria</taxon>
        <taxon>Bacillati</taxon>
        <taxon>Actinomycetota</taxon>
        <taxon>Actinomycetes</taxon>
        <taxon>Micrococcales</taxon>
        <taxon>Beutenbergiaceae</taxon>
        <taxon>Beutenbergia</taxon>
    </lineage>
</organism>
<keyword evidence="4" id="KW-1185">Reference proteome</keyword>
<feature type="chain" id="PRO_5039089505" description="DUF8094 domain-containing protein" evidence="1">
    <location>
        <begin position="26"/>
        <end position="334"/>
    </location>
</feature>
<dbReference type="STRING" id="471853.Bcav_1332"/>